<comment type="caution">
    <text evidence="5">Lacks conserved residue(s) required for the propagation of feature annotation.</text>
</comment>
<feature type="binding site" evidence="5">
    <location>
        <position position="42"/>
    </location>
    <ligand>
        <name>isopentenyl diphosphate</name>
        <dbReference type="ChEBI" id="CHEBI:128769"/>
    </ligand>
</feature>
<feature type="binding site" evidence="5">
    <location>
        <position position="266"/>
    </location>
    <ligand>
        <name>(2E)-4-hydroxy-3-methylbut-2-enyl diphosphate</name>
        <dbReference type="ChEBI" id="CHEBI:128753"/>
    </ligand>
</feature>
<dbReference type="PANTHER" id="PTHR30426:SF0">
    <property type="entry name" value="4-HYDROXY-3-METHYLBUT-2-ENYL DIPHOSPHATE REDUCTASE"/>
    <property type="match status" value="1"/>
</dbReference>
<dbReference type="CDD" id="cd13944">
    <property type="entry name" value="lytB_ispH"/>
    <property type="match status" value="1"/>
</dbReference>
<feature type="binding site" evidence="5">
    <location>
        <position position="75"/>
    </location>
    <ligand>
        <name>(2E)-4-hydroxy-3-methylbut-2-enyl diphosphate</name>
        <dbReference type="ChEBI" id="CHEBI:128753"/>
    </ligand>
</feature>
<evidence type="ECO:0000256" key="5">
    <source>
        <dbReference type="HAMAP-Rule" id="MF_00191"/>
    </source>
</evidence>
<dbReference type="Pfam" id="PF02401">
    <property type="entry name" value="LYTB"/>
    <property type="match status" value="1"/>
</dbReference>
<sequence length="282" mass="30562">MDVVLAETAGFCMGVDLALTRLDELIANANGRPIYILGPIIHNPQVLKQYAEKGVVMVDTPEEVPSGAYVVIRAHGITRQVEEGLKSRDVHIKDATCPRVKKAQLLIARHADKDSVLLLYGEADHAEVAGLVSYAGNGSFVFSTPEELEQYELAKDKRYVLAAQTTQDRVLFDKISERLSSDEDVEVTVLSTICDATKLRQAEAKKLASEVDFMVVVGGYNSGNTRRLAQVVSDAGTPCKHIEILSELPLKDLVGYSRIGVTAGASTPRVLIDEVLDGLGSL</sequence>
<feature type="binding site" evidence="5">
    <location>
        <position position="125"/>
    </location>
    <ligand>
        <name>dimethylallyl diphosphate</name>
        <dbReference type="ChEBI" id="CHEBI:57623"/>
    </ligand>
</feature>
<feature type="binding site" evidence="5">
    <location>
        <position position="266"/>
    </location>
    <ligand>
        <name>dimethylallyl diphosphate</name>
        <dbReference type="ChEBI" id="CHEBI:57623"/>
    </ligand>
</feature>
<protein>
    <recommendedName>
        <fullName evidence="5">4-hydroxy-3-methylbut-2-enyl diphosphate reductase</fullName>
        <shortName evidence="5">HMBPP reductase</shortName>
        <ecNumber evidence="5">1.17.7.4</ecNumber>
    </recommendedName>
</protein>
<feature type="binding site" evidence="5">
    <location>
        <position position="224"/>
    </location>
    <ligand>
        <name>isopentenyl diphosphate</name>
        <dbReference type="ChEBI" id="CHEBI:128769"/>
    </ligand>
</feature>
<comment type="pathway">
    <text evidence="5">Isoprenoid biosynthesis; isopentenyl diphosphate biosynthesis via DXP pathway; isopentenyl diphosphate from 1-deoxy-D-xylulose 5-phosphate: step 6/6.</text>
</comment>
<feature type="binding site" evidence="5">
    <location>
        <position position="194"/>
    </location>
    <ligand>
        <name>[4Fe-4S] cluster</name>
        <dbReference type="ChEBI" id="CHEBI:49883"/>
    </ligand>
</feature>
<comment type="similarity">
    <text evidence="5">Belongs to the IspH family.</text>
</comment>
<comment type="function">
    <text evidence="5">Catalyzes the conversion of 1-hydroxy-2-methyl-2-(E)-butenyl 4-diphosphate (HMBPP) into a mixture of isopentenyl diphosphate (IPP) and dimethylallyl diphosphate (DMAPP). Acts in the terminal step of the DOXP/MEP pathway for isoprenoid precursor biosynthesis.</text>
</comment>
<dbReference type="Gene3D" id="3.40.50.11270">
    <property type="match status" value="1"/>
</dbReference>
<accession>A0ABM8B488</accession>
<dbReference type="PANTHER" id="PTHR30426">
    <property type="entry name" value="4-HYDROXY-3-METHYLBUT-2-ENYL DIPHOSPHATE REDUCTASE"/>
    <property type="match status" value="1"/>
</dbReference>
<evidence type="ECO:0000256" key="4">
    <source>
        <dbReference type="ARBA" id="ARBA00023014"/>
    </source>
</evidence>
<name>A0ABM8B488_9BACT</name>
<evidence type="ECO:0000256" key="2">
    <source>
        <dbReference type="ARBA" id="ARBA00022723"/>
    </source>
</evidence>
<comment type="cofactor">
    <cofactor evidence="5">
        <name>[4Fe-4S] cluster</name>
        <dbReference type="ChEBI" id="CHEBI:49883"/>
    </cofactor>
    <text evidence="5">Binds 1 [4Fe-4S] cluster per subunit.</text>
</comment>
<comment type="catalytic activity">
    <reaction evidence="5">
        <text>dimethylallyl diphosphate + 2 oxidized [2Fe-2S]-[ferredoxin] + H2O = (2E)-4-hydroxy-3-methylbut-2-enyl diphosphate + 2 reduced [2Fe-2S]-[ferredoxin] + 2 H(+)</text>
        <dbReference type="Rhea" id="RHEA:24825"/>
        <dbReference type="Rhea" id="RHEA-COMP:10000"/>
        <dbReference type="Rhea" id="RHEA-COMP:10001"/>
        <dbReference type="ChEBI" id="CHEBI:15377"/>
        <dbReference type="ChEBI" id="CHEBI:15378"/>
        <dbReference type="ChEBI" id="CHEBI:33737"/>
        <dbReference type="ChEBI" id="CHEBI:33738"/>
        <dbReference type="ChEBI" id="CHEBI:57623"/>
        <dbReference type="ChEBI" id="CHEBI:128753"/>
        <dbReference type="EC" id="1.17.7.4"/>
    </reaction>
</comment>
<feature type="binding site" evidence="5">
    <location>
        <position position="224"/>
    </location>
    <ligand>
        <name>(2E)-4-hydroxy-3-methylbut-2-enyl diphosphate</name>
        <dbReference type="ChEBI" id="CHEBI:128753"/>
    </ligand>
</feature>
<gene>
    <name evidence="5 6" type="primary">ispH</name>
    <name evidence="6" type="ORF">SYK_29980</name>
</gene>
<feature type="binding site" evidence="5">
    <location>
        <position position="222"/>
    </location>
    <ligand>
        <name>dimethylallyl diphosphate</name>
        <dbReference type="ChEBI" id="CHEBI:57623"/>
    </ligand>
</feature>
<keyword evidence="5" id="KW-0414">Isoprene biosynthesis</keyword>
<dbReference type="EC" id="1.17.7.4" evidence="5"/>
<feature type="binding site" evidence="5">
    <location>
        <position position="222"/>
    </location>
    <ligand>
        <name>(2E)-4-hydroxy-3-methylbut-2-enyl diphosphate</name>
        <dbReference type="ChEBI" id="CHEBI:128753"/>
    </ligand>
</feature>
<feature type="binding site" evidence="5">
    <location>
        <position position="125"/>
    </location>
    <ligand>
        <name>(2E)-4-hydroxy-3-methylbut-2-enyl diphosphate</name>
        <dbReference type="ChEBI" id="CHEBI:128753"/>
    </ligand>
</feature>
<comment type="pathway">
    <text evidence="5">Isoprenoid biosynthesis; dimethylallyl diphosphate biosynthesis; dimethylallyl diphosphate from (2E)-4-hydroxy-3-methylbutenyl diphosphate: step 1/1.</text>
</comment>
<feature type="binding site" evidence="5">
    <location>
        <position position="75"/>
    </location>
    <ligand>
        <name>isopentenyl diphosphate</name>
        <dbReference type="ChEBI" id="CHEBI:128769"/>
    </ligand>
</feature>
<feature type="binding site" evidence="5">
    <location>
        <position position="266"/>
    </location>
    <ligand>
        <name>isopentenyl diphosphate</name>
        <dbReference type="ChEBI" id="CHEBI:128769"/>
    </ligand>
</feature>
<dbReference type="Gene3D" id="3.40.1010.20">
    <property type="entry name" value="4-hydroxy-3-methylbut-2-enyl diphosphate reductase, catalytic domain"/>
    <property type="match status" value="2"/>
</dbReference>
<proteinExistence type="inferred from homology"/>
<comment type="catalytic activity">
    <reaction evidence="5">
        <text>isopentenyl diphosphate + 2 oxidized [2Fe-2S]-[ferredoxin] + H2O = (2E)-4-hydroxy-3-methylbut-2-enyl diphosphate + 2 reduced [2Fe-2S]-[ferredoxin] + 2 H(+)</text>
        <dbReference type="Rhea" id="RHEA:24488"/>
        <dbReference type="Rhea" id="RHEA-COMP:10000"/>
        <dbReference type="Rhea" id="RHEA-COMP:10001"/>
        <dbReference type="ChEBI" id="CHEBI:15377"/>
        <dbReference type="ChEBI" id="CHEBI:15378"/>
        <dbReference type="ChEBI" id="CHEBI:33737"/>
        <dbReference type="ChEBI" id="CHEBI:33738"/>
        <dbReference type="ChEBI" id="CHEBI:128753"/>
        <dbReference type="ChEBI" id="CHEBI:128769"/>
        <dbReference type="EC" id="1.17.7.4"/>
    </reaction>
</comment>
<feature type="binding site" evidence="5">
    <location>
        <position position="12"/>
    </location>
    <ligand>
        <name>[4Fe-4S] cluster</name>
        <dbReference type="ChEBI" id="CHEBI:49883"/>
    </ligand>
</feature>
<dbReference type="EMBL" id="AP026709">
    <property type="protein sequence ID" value="BDQ38638.1"/>
    <property type="molecule type" value="Genomic_DNA"/>
</dbReference>
<feature type="binding site" evidence="5">
    <location>
        <position position="42"/>
    </location>
    <ligand>
        <name>dimethylallyl diphosphate</name>
        <dbReference type="ChEBI" id="CHEBI:57623"/>
    </ligand>
</feature>
<dbReference type="HAMAP" id="MF_00191">
    <property type="entry name" value="IspH"/>
    <property type="match status" value="1"/>
</dbReference>
<feature type="binding site" evidence="5">
    <location>
        <position position="222"/>
    </location>
    <ligand>
        <name>isopentenyl diphosphate</name>
        <dbReference type="ChEBI" id="CHEBI:128769"/>
    </ligand>
</feature>
<evidence type="ECO:0000256" key="3">
    <source>
        <dbReference type="ARBA" id="ARBA00023004"/>
    </source>
</evidence>
<feature type="binding site" evidence="5">
    <location>
        <position position="165"/>
    </location>
    <ligand>
        <name>(2E)-4-hydroxy-3-methylbut-2-enyl diphosphate</name>
        <dbReference type="ChEBI" id="CHEBI:128753"/>
    </ligand>
</feature>
<dbReference type="RefSeq" id="WP_281761132.1">
    <property type="nucleotide sequence ID" value="NZ_AP026709.1"/>
</dbReference>
<feature type="binding site" evidence="5">
    <location>
        <position position="97"/>
    </location>
    <ligand>
        <name>[4Fe-4S] cluster</name>
        <dbReference type="ChEBI" id="CHEBI:49883"/>
    </ligand>
</feature>
<reference evidence="6 7" key="1">
    <citation type="submission" date="2022-08" db="EMBL/GenBank/DDBJ databases">
        <title>Genome Sequence of the sulphate-reducing bacterium, Pseudodesulfovibrio sp. SYK.</title>
        <authorList>
            <person name="Kondo R."/>
            <person name="Kataoka T."/>
        </authorList>
    </citation>
    <scope>NUCLEOTIDE SEQUENCE [LARGE SCALE GENOMIC DNA]</scope>
    <source>
        <strain evidence="6 7">SYK</strain>
    </source>
</reference>
<feature type="active site" description="Proton donor" evidence="5">
    <location>
        <position position="127"/>
    </location>
</feature>
<keyword evidence="1 5" id="KW-0004">4Fe-4S</keyword>
<feature type="binding site" evidence="5">
    <location>
        <position position="224"/>
    </location>
    <ligand>
        <name>dimethylallyl diphosphate</name>
        <dbReference type="ChEBI" id="CHEBI:57623"/>
    </ligand>
</feature>
<keyword evidence="4 5" id="KW-0411">Iron-sulfur</keyword>
<keyword evidence="5" id="KW-0560">Oxidoreductase</keyword>
<organism evidence="6 7">
    <name type="scientific">Pseudodesulfovibrio nedwellii</name>
    <dbReference type="NCBI Taxonomy" id="2973072"/>
    <lineage>
        <taxon>Bacteria</taxon>
        <taxon>Pseudomonadati</taxon>
        <taxon>Thermodesulfobacteriota</taxon>
        <taxon>Desulfovibrionia</taxon>
        <taxon>Desulfovibrionales</taxon>
        <taxon>Desulfovibrionaceae</taxon>
    </lineage>
</organism>
<keyword evidence="3 5" id="KW-0408">Iron</keyword>
<dbReference type="NCBIfam" id="TIGR00216">
    <property type="entry name" value="ispH_lytB"/>
    <property type="match status" value="1"/>
</dbReference>
<evidence type="ECO:0000256" key="1">
    <source>
        <dbReference type="ARBA" id="ARBA00022485"/>
    </source>
</evidence>
<feature type="binding site" evidence="5">
    <location>
        <position position="42"/>
    </location>
    <ligand>
        <name>(2E)-4-hydroxy-3-methylbut-2-enyl diphosphate</name>
        <dbReference type="ChEBI" id="CHEBI:128753"/>
    </ligand>
</feature>
<feature type="binding site" evidence="5">
    <location>
        <position position="125"/>
    </location>
    <ligand>
        <name>isopentenyl diphosphate</name>
        <dbReference type="ChEBI" id="CHEBI:128769"/>
    </ligand>
</feature>
<dbReference type="Proteomes" id="UP001317742">
    <property type="component" value="Chromosome"/>
</dbReference>
<dbReference type="InterPro" id="IPR003451">
    <property type="entry name" value="LytB/IspH"/>
</dbReference>
<evidence type="ECO:0000313" key="6">
    <source>
        <dbReference type="EMBL" id="BDQ38638.1"/>
    </source>
</evidence>
<keyword evidence="2 5" id="KW-0479">Metal-binding</keyword>
<evidence type="ECO:0000313" key="7">
    <source>
        <dbReference type="Proteomes" id="UP001317742"/>
    </source>
</evidence>
<feature type="binding site" evidence="5">
    <location>
        <position position="75"/>
    </location>
    <ligand>
        <name>dimethylallyl diphosphate</name>
        <dbReference type="ChEBI" id="CHEBI:57623"/>
    </ligand>
</feature>
<keyword evidence="7" id="KW-1185">Reference proteome</keyword>